<name>A0A5D4R8M1_9BACI</name>
<dbReference type="AlphaFoldDB" id="A0A5D4R8M1"/>
<feature type="domain" description="N-acetyltransferase" evidence="1">
    <location>
        <begin position="1"/>
        <end position="145"/>
    </location>
</feature>
<dbReference type="Gene3D" id="3.40.630.30">
    <property type="match status" value="1"/>
</dbReference>
<protein>
    <submittedName>
        <fullName evidence="2">GNAT family N-acetyltransferase</fullName>
    </submittedName>
</protein>
<dbReference type="PROSITE" id="PS51186">
    <property type="entry name" value="GNAT"/>
    <property type="match status" value="1"/>
</dbReference>
<proteinExistence type="predicted"/>
<evidence type="ECO:0000259" key="1">
    <source>
        <dbReference type="PROSITE" id="PS51186"/>
    </source>
</evidence>
<dbReference type="EMBL" id="VTER01000006">
    <property type="protein sequence ID" value="TYS47725.1"/>
    <property type="molecule type" value="Genomic_DNA"/>
</dbReference>
<accession>A0A5D4R8M1</accession>
<dbReference type="CDD" id="cd04301">
    <property type="entry name" value="NAT_SF"/>
    <property type="match status" value="1"/>
</dbReference>
<dbReference type="PANTHER" id="PTHR43617">
    <property type="entry name" value="L-AMINO ACID N-ACETYLTRANSFERASE"/>
    <property type="match status" value="1"/>
</dbReference>
<gene>
    <name evidence="2" type="ORF">FZD51_12355</name>
</gene>
<reference evidence="2 3" key="1">
    <citation type="submission" date="2019-08" db="EMBL/GenBank/DDBJ databases">
        <title>Bacillus genomes from the desert of Cuatro Cienegas, Coahuila.</title>
        <authorList>
            <person name="Olmedo-Alvarez G."/>
        </authorList>
    </citation>
    <scope>NUCLEOTIDE SEQUENCE [LARGE SCALE GENOMIC DNA]</scope>
    <source>
        <strain evidence="2 3">CH446_14T</strain>
    </source>
</reference>
<dbReference type="GO" id="GO:0016747">
    <property type="term" value="F:acyltransferase activity, transferring groups other than amino-acyl groups"/>
    <property type="evidence" value="ECO:0007669"/>
    <property type="project" value="InterPro"/>
</dbReference>
<sequence length="145" mass="16596">MFIRKANRAETEQLLYTTVHVMEESSMGHLQNDPQKGLGAFIPALQNGAFFYVAVHDYNILGWLMAGRDSNPVNGNNAAFLYSLYVFPPYRKLGVGRKLMSHAVEVFRREGYEKVQLNVFQGNPAKRMYEEIGFHDISTVMEIKF</sequence>
<organism evidence="2 3">
    <name type="scientific">Bacillus infantis</name>
    <dbReference type="NCBI Taxonomy" id="324767"/>
    <lineage>
        <taxon>Bacteria</taxon>
        <taxon>Bacillati</taxon>
        <taxon>Bacillota</taxon>
        <taxon>Bacilli</taxon>
        <taxon>Bacillales</taxon>
        <taxon>Bacillaceae</taxon>
        <taxon>Bacillus</taxon>
    </lineage>
</organism>
<dbReference type="SUPFAM" id="SSF55729">
    <property type="entry name" value="Acyl-CoA N-acyltransferases (Nat)"/>
    <property type="match status" value="1"/>
</dbReference>
<dbReference type="InterPro" id="IPR050276">
    <property type="entry name" value="MshD_Acetyltransferase"/>
</dbReference>
<dbReference type="RefSeq" id="WP_148975055.1">
    <property type="nucleotide sequence ID" value="NZ_VTER01000006.1"/>
</dbReference>
<dbReference type="InterPro" id="IPR016181">
    <property type="entry name" value="Acyl_CoA_acyltransferase"/>
</dbReference>
<keyword evidence="2" id="KW-0808">Transferase</keyword>
<evidence type="ECO:0000313" key="3">
    <source>
        <dbReference type="Proteomes" id="UP000322139"/>
    </source>
</evidence>
<evidence type="ECO:0000313" key="2">
    <source>
        <dbReference type="EMBL" id="TYS47725.1"/>
    </source>
</evidence>
<dbReference type="Proteomes" id="UP000322139">
    <property type="component" value="Unassembled WGS sequence"/>
</dbReference>
<dbReference type="Pfam" id="PF00583">
    <property type="entry name" value="Acetyltransf_1"/>
    <property type="match status" value="1"/>
</dbReference>
<comment type="caution">
    <text evidence="2">The sequence shown here is derived from an EMBL/GenBank/DDBJ whole genome shotgun (WGS) entry which is preliminary data.</text>
</comment>
<dbReference type="InterPro" id="IPR000182">
    <property type="entry name" value="GNAT_dom"/>
</dbReference>